<dbReference type="CDD" id="cd00041">
    <property type="entry name" value="CUB"/>
    <property type="match status" value="2"/>
</dbReference>
<dbReference type="PANTHER" id="PTHR24252:SF7">
    <property type="entry name" value="HYALIN"/>
    <property type="match status" value="1"/>
</dbReference>
<dbReference type="PROSITE" id="PS50240">
    <property type="entry name" value="TRYPSIN_DOM"/>
    <property type="match status" value="1"/>
</dbReference>
<gene>
    <name evidence="5" type="ORF">KUTeg_000669</name>
</gene>
<dbReference type="SMART" id="SM00020">
    <property type="entry name" value="Tryp_SPc"/>
    <property type="match status" value="1"/>
</dbReference>
<dbReference type="InterPro" id="IPR013783">
    <property type="entry name" value="Ig-like_fold"/>
</dbReference>
<dbReference type="Gene3D" id="2.60.120.290">
    <property type="entry name" value="Spermadhesin, CUB domain"/>
    <property type="match status" value="2"/>
</dbReference>
<evidence type="ECO:0000256" key="1">
    <source>
        <dbReference type="ARBA" id="ARBA00023157"/>
    </source>
</evidence>
<sequence>MCIYFLFRFDYLEIRDGFDEVNSTVSKFCGSEPLAIFSRTNHVYVYFVSDGFYQEQGFSIYFSTVTNGCVEILDDKMTGLVTSPNYPLIYPNNKKCVTIIRAPLPDHFIRLNVTFLDIEGDDNCTFDFLEIYDNEDEGKVSSSGRLCGTLNNEKIYESKENSMKLVLYEDLMIQSDSGRVQVLPGGVLDIKSFNENFEGVYKCLASTQNDFAEFTFRLTMLLGYGYYLTLDSVTLSDAGQYKCKARSSYGCYVERSASLSVTQKEQEQGVCGRTQGNKDLTQTLTSRISGGTEYCDGYNGTKRKIQSFTIHQNFSQRAPYDNDIALIKLNSPINYTDVIKPICTKPFGLVNDMFFERRVGRKVGRVIGCGRIYENIEEAPTKLHDVYVPNVDRHLCDQADIGHRNFTDSMICAGYDRAYFGDACYGDSGGSLTMQMSRNDPWILVGLVSWGVGCDRSGHYGYYTNVAMFVDWINQQTSV</sequence>
<dbReference type="InterPro" id="IPR000859">
    <property type="entry name" value="CUB_dom"/>
</dbReference>
<dbReference type="Pfam" id="PF00089">
    <property type="entry name" value="Trypsin"/>
    <property type="match status" value="1"/>
</dbReference>
<reference evidence="5 6" key="1">
    <citation type="submission" date="2022-12" db="EMBL/GenBank/DDBJ databases">
        <title>Chromosome-level genome of Tegillarca granosa.</title>
        <authorList>
            <person name="Kim J."/>
        </authorList>
    </citation>
    <scope>NUCLEOTIDE SEQUENCE [LARGE SCALE GENOMIC DNA]</scope>
    <source>
        <strain evidence="5">Teg-2019</strain>
        <tissue evidence="5">Adductor muscle</tissue>
    </source>
</reference>
<feature type="domain" description="Peptidase S1" evidence="4">
    <location>
        <begin position="183"/>
        <end position="478"/>
    </location>
</feature>
<keyword evidence="1 2" id="KW-1015">Disulfide bond</keyword>
<evidence type="ECO:0000259" key="4">
    <source>
        <dbReference type="PROSITE" id="PS50240"/>
    </source>
</evidence>
<feature type="domain" description="CUB" evidence="3">
    <location>
        <begin position="69"/>
        <end position="200"/>
    </location>
</feature>
<dbReference type="SUPFAM" id="SSF50494">
    <property type="entry name" value="Trypsin-like serine proteases"/>
    <property type="match status" value="1"/>
</dbReference>
<dbReference type="Gene3D" id="2.60.40.10">
    <property type="entry name" value="Immunoglobulins"/>
    <property type="match status" value="1"/>
</dbReference>
<evidence type="ECO:0000313" key="6">
    <source>
        <dbReference type="Proteomes" id="UP001217089"/>
    </source>
</evidence>
<comment type="caution">
    <text evidence="2">Lacks conserved residue(s) required for the propagation of feature annotation.</text>
</comment>
<dbReference type="Gene3D" id="2.40.10.10">
    <property type="entry name" value="Trypsin-like serine proteases"/>
    <property type="match status" value="2"/>
</dbReference>
<feature type="domain" description="CUB" evidence="3">
    <location>
        <begin position="1"/>
        <end position="65"/>
    </location>
</feature>
<dbReference type="InterPro" id="IPR033116">
    <property type="entry name" value="TRYPSIN_SER"/>
</dbReference>
<proteinExistence type="predicted"/>
<dbReference type="PRINTS" id="PR00722">
    <property type="entry name" value="CHYMOTRYPSIN"/>
</dbReference>
<name>A0ABQ9G2J0_TEGGR</name>
<dbReference type="PROSITE" id="PS00135">
    <property type="entry name" value="TRYPSIN_SER"/>
    <property type="match status" value="1"/>
</dbReference>
<dbReference type="CDD" id="cd00190">
    <property type="entry name" value="Tryp_SPc"/>
    <property type="match status" value="1"/>
</dbReference>
<dbReference type="SUPFAM" id="SSF49854">
    <property type="entry name" value="Spermadhesin, CUB domain"/>
    <property type="match status" value="2"/>
</dbReference>
<dbReference type="SMART" id="SM00042">
    <property type="entry name" value="CUB"/>
    <property type="match status" value="1"/>
</dbReference>
<dbReference type="Proteomes" id="UP001217089">
    <property type="component" value="Unassembled WGS sequence"/>
</dbReference>
<dbReference type="InterPro" id="IPR043504">
    <property type="entry name" value="Peptidase_S1_PA_chymotrypsin"/>
</dbReference>
<dbReference type="InterPro" id="IPR036179">
    <property type="entry name" value="Ig-like_dom_sf"/>
</dbReference>
<dbReference type="Pfam" id="PF00431">
    <property type="entry name" value="CUB"/>
    <property type="match status" value="2"/>
</dbReference>
<dbReference type="InterPro" id="IPR035914">
    <property type="entry name" value="Sperma_CUB_dom_sf"/>
</dbReference>
<protein>
    <submittedName>
        <fullName evidence="5">Uncharacterized protein</fullName>
    </submittedName>
</protein>
<evidence type="ECO:0000256" key="2">
    <source>
        <dbReference type="PROSITE-ProRule" id="PRU00059"/>
    </source>
</evidence>
<dbReference type="InterPro" id="IPR009003">
    <property type="entry name" value="Peptidase_S1_PA"/>
</dbReference>
<evidence type="ECO:0000313" key="5">
    <source>
        <dbReference type="EMBL" id="KAJ8322198.1"/>
    </source>
</evidence>
<evidence type="ECO:0000259" key="3">
    <source>
        <dbReference type="PROSITE" id="PS01180"/>
    </source>
</evidence>
<organism evidence="5 6">
    <name type="scientific">Tegillarca granosa</name>
    <name type="common">Malaysian cockle</name>
    <name type="synonym">Anadara granosa</name>
    <dbReference type="NCBI Taxonomy" id="220873"/>
    <lineage>
        <taxon>Eukaryota</taxon>
        <taxon>Metazoa</taxon>
        <taxon>Spiralia</taxon>
        <taxon>Lophotrochozoa</taxon>
        <taxon>Mollusca</taxon>
        <taxon>Bivalvia</taxon>
        <taxon>Autobranchia</taxon>
        <taxon>Pteriomorphia</taxon>
        <taxon>Arcoida</taxon>
        <taxon>Arcoidea</taxon>
        <taxon>Arcidae</taxon>
        <taxon>Tegillarca</taxon>
    </lineage>
</organism>
<dbReference type="PANTHER" id="PTHR24252">
    <property type="entry name" value="ACROSIN-RELATED"/>
    <property type="match status" value="1"/>
</dbReference>
<accession>A0ABQ9G2J0</accession>
<dbReference type="CDD" id="cd00096">
    <property type="entry name" value="Ig"/>
    <property type="match status" value="1"/>
</dbReference>
<keyword evidence="6" id="KW-1185">Reference proteome</keyword>
<dbReference type="InterPro" id="IPR001254">
    <property type="entry name" value="Trypsin_dom"/>
</dbReference>
<dbReference type="SUPFAM" id="SSF48726">
    <property type="entry name" value="Immunoglobulin"/>
    <property type="match status" value="1"/>
</dbReference>
<feature type="disulfide bond" evidence="2">
    <location>
        <begin position="69"/>
        <end position="96"/>
    </location>
</feature>
<dbReference type="InterPro" id="IPR001314">
    <property type="entry name" value="Peptidase_S1A"/>
</dbReference>
<comment type="caution">
    <text evidence="5">The sequence shown here is derived from an EMBL/GenBank/DDBJ whole genome shotgun (WGS) entry which is preliminary data.</text>
</comment>
<dbReference type="EMBL" id="JARBDR010000018">
    <property type="protein sequence ID" value="KAJ8322198.1"/>
    <property type="molecule type" value="Genomic_DNA"/>
</dbReference>
<dbReference type="PROSITE" id="PS01180">
    <property type="entry name" value="CUB"/>
    <property type="match status" value="2"/>
</dbReference>